<dbReference type="Proteomes" id="UP000444316">
    <property type="component" value="Unassembled WGS sequence"/>
</dbReference>
<gene>
    <name evidence="1" type="ORF">GTP23_09640</name>
</gene>
<sequence length="91" mass="9984">MLDTQTAPAHYLIHASAHAAMQDFLSHAELDPEIRILDRIGPPDAPHTLVVEISSAKARALSQQFRNTTPQLTIEPDQPLTMFDMLSAGPL</sequence>
<dbReference type="RefSeq" id="WP_161034962.1">
    <property type="nucleotide sequence ID" value="NZ_WWCL01000002.1"/>
</dbReference>
<name>A0A845HZS9_9BURK</name>
<keyword evidence="2" id="KW-1185">Reference proteome</keyword>
<dbReference type="EMBL" id="WWCL01000002">
    <property type="protein sequence ID" value="MYN45317.1"/>
    <property type="molecule type" value="Genomic_DNA"/>
</dbReference>
<dbReference type="AlphaFoldDB" id="A0A845HZS9"/>
<evidence type="ECO:0000313" key="1">
    <source>
        <dbReference type="EMBL" id="MYN45317.1"/>
    </source>
</evidence>
<accession>A0A845HZS9</accession>
<protein>
    <submittedName>
        <fullName evidence="1">Uncharacterized protein</fullName>
    </submittedName>
</protein>
<comment type="caution">
    <text evidence="1">The sequence shown here is derived from an EMBL/GenBank/DDBJ whole genome shotgun (WGS) entry which is preliminary data.</text>
</comment>
<proteinExistence type="predicted"/>
<organism evidence="1 2">
    <name type="scientific">Duganella fentianensis</name>
    <dbReference type="NCBI Taxonomy" id="2692177"/>
    <lineage>
        <taxon>Bacteria</taxon>
        <taxon>Pseudomonadati</taxon>
        <taxon>Pseudomonadota</taxon>
        <taxon>Betaproteobacteria</taxon>
        <taxon>Burkholderiales</taxon>
        <taxon>Oxalobacteraceae</taxon>
        <taxon>Telluria group</taxon>
        <taxon>Duganella</taxon>
    </lineage>
</organism>
<evidence type="ECO:0000313" key="2">
    <source>
        <dbReference type="Proteomes" id="UP000444316"/>
    </source>
</evidence>
<reference evidence="1" key="1">
    <citation type="submission" date="2019-12" db="EMBL/GenBank/DDBJ databases">
        <title>Novel species isolated from a subtropical stream in China.</title>
        <authorList>
            <person name="Lu H."/>
        </authorList>
    </citation>
    <scope>NUCLEOTIDE SEQUENCE [LARGE SCALE GENOMIC DNA]</scope>
    <source>
        <strain evidence="1">FT93W</strain>
    </source>
</reference>